<dbReference type="CDD" id="cd03257">
    <property type="entry name" value="ABC_NikE_OppD_transporters"/>
    <property type="match status" value="1"/>
</dbReference>
<gene>
    <name evidence="5" type="ORF">PAF17_12105</name>
</gene>
<keyword evidence="6" id="KW-1185">Reference proteome</keyword>
<evidence type="ECO:0000256" key="3">
    <source>
        <dbReference type="ARBA" id="ARBA00022840"/>
    </source>
</evidence>
<name>A0ABT4ZGY6_9RHOB</name>
<reference evidence="5" key="1">
    <citation type="submission" date="2022-12" db="EMBL/GenBank/DDBJ databases">
        <title>Paracoccus onchidii sp. nov., isolated from a marine invertebrate from the South China Sea.</title>
        <authorList>
            <person name="Xu S."/>
            <person name="Liu Z."/>
            <person name="Xu Y."/>
        </authorList>
    </citation>
    <scope>NUCLEOTIDE SEQUENCE</scope>
    <source>
        <strain evidence="5">Z330</strain>
    </source>
</reference>
<dbReference type="PANTHER" id="PTHR43776">
    <property type="entry name" value="TRANSPORT ATP-BINDING PROTEIN"/>
    <property type="match status" value="1"/>
</dbReference>
<accession>A0ABT4ZGY6</accession>
<dbReference type="PROSITE" id="PS50893">
    <property type="entry name" value="ABC_TRANSPORTER_2"/>
    <property type="match status" value="1"/>
</dbReference>
<keyword evidence="3 5" id="KW-0067">ATP-binding</keyword>
<dbReference type="SUPFAM" id="SSF52540">
    <property type="entry name" value="P-loop containing nucleoside triphosphate hydrolases"/>
    <property type="match status" value="1"/>
</dbReference>
<protein>
    <submittedName>
        <fullName evidence="5">ABC transporter ATP-binding protein</fullName>
    </submittedName>
</protein>
<dbReference type="GO" id="GO:0005524">
    <property type="term" value="F:ATP binding"/>
    <property type="evidence" value="ECO:0007669"/>
    <property type="project" value="UniProtKB-KW"/>
</dbReference>
<evidence type="ECO:0000313" key="6">
    <source>
        <dbReference type="Proteomes" id="UP001165641"/>
    </source>
</evidence>
<dbReference type="Proteomes" id="UP001165641">
    <property type="component" value="Unassembled WGS sequence"/>
</dbReference>
<organism evidence="5 6">
    <name type="scientific">Paracoccus onchidii</name>
    <dbReference type="NCBI Taxonomy" id="3017813"/>
    <lineage>
        <taxon>Bacteria</taxon>
        <taxon>Pseudomonadati</taxon>
        <taxon>Pseudomonadota</taxon>
        <taxon>Alphaproteobacteria</taxon>
        <taxon>Rhodobacterales</taxon>
        <taxon>Paracoccaceae</taxon>
        <taxon>Paracoccus</taxon>
    </lineage>
</organism>
<dbReference type="Pfam" id="PF00005">
    <property type="entry name" value="ABC_tran"/>
    <property type="match status" value="1"/>
</dbReference>
<keyword evidence="1" id="KW-0813">Transport</keyword>
<evidence type="ECO:0000259" key="4">
    <source>
        <dbReference type="PROSITE" id="PS50893"/>
    </source>
</evidence>
<evidence type="ECO:0000256" key="1">
    <source>
        <dbReference type="ARBA" id="ARBA00022448"/>
    </source>
</evidence>
<proteinExistence type="predicted"/>
<dbReference type="EMBL" id="JAQBIE010000014">
    <property type="protein sequence ID" value="MDB6178238.1"/>
    <property type="molecule type" value="Genomic_DNA"/>
</dbReference>
<dbReference type="SMART" id="SM00382">
    <property type="entry name" value="AAA"/>
    <property type="match status" value="1"/>
</dbReference>
<keyword evidence="2" id="KW-0547">Nucleotide-binding</keyword>
<dbReference type="RefSeq" id="WP_271889360.1">
    <property type="nucleotide sequence ID" value="NZ_JAQBIE010000014.1"/>
</dbReference>
<sequence length="261" mass="28601">MSFLTVRDLSHSYRGARRMWGRAPDLPVLQSLSFDLAAGERVGIVGMSGSGKSTLLRCLMAMGRPQSGEIRCNGRLVVMGRPASLRWYRRVVQYVPQDPVASLEPRMTVAQLVAEPLRRLRIDCDPQSRAQEALESVGLGSQYLSRRPDELSGGQAQRVAIARAIAMRPAFLMTDEPVSGLDMTVRAQVVQVLRDLSQTHGTGIVMVAHDISVVAALCSRTMVMEHGRIVEDRPTSEILKAPHHPHTRQLLEAAPPLVAAA</sequence>
<dbReference type="InterPro" id="IPR027417">
    <property type="entry name" value="P-loop_NTPase"/>
</dbReference>
<comment type="caution">
    <text evidence="5">The sequence shown here is derived from an EMBL/GenBank/DDBJ whole genome shotgun (WGS) entry which is preliminary data.</text>
</comment>
<dbReference type="InterPro" id="IPR017871">
    <property type="entry name" value="ABC_transporter-like_CS"/>
</dbReference>
<dbReference type="InterPro" id="IPR003593">
    <property type="entry name" value="AAA+_ATPase"/>
</dbReference>
<dbReference type="InterPro" id="IPR050319">
    <property type="entry name" value="ABC_transp_ATP-bind"/>
</dbReference>
<evidence type="ECO:0000256" key="2">
    <source>
        <dbReference type="ARBA" id="ARBA00022741"/>
    </source>
</evidence>
<dbReference type="Gene3D" id="3.40.50.300">
    <property type="entry name" value="P-loop containing nucleotide triphosphate hydrolases"/>
    <property type="match status" value="1"/>
</dbReference>
<feature type="domain" description="ABC transporter" evidence="4">
    <location>
        <begin position="4"/>
        <end position="251"/>
    </location>
</feature>
<dbReference type="PROSITE" id="PS00211">
    <property type="entry name" value="ABC_TRANSPORTER_1"/>
    <property type="match status" value="1"/>
</dbReference>
<evidence type="ECO:0000313" key="5">
    <source>
        <dbReference type="EMBL" id="MDB6178238.1"/>
    </source>
</evidence>
<dbReference type="InterPro" id="IPR003439">
    <property type="entry name" value="ABC_transporter-like_ATP-bd"/>
</dbReference>